<evidence type="ECO:0000256" key="1">
    <source>
        <dbReference type="SAM" id="Phobius"/>
    </source>
</evidence>
<dbReference type="EMBL" id="MN740583">
    <property type="protein sequence ID" value="QHU35066.1"/>
    <property type="molecule type" value="Genomic_DNA"/>
</dbReference>
<reference evidence="2" key="1">
    <citation type="journal article" date="2020" name="Nature">
        <title>Giant virus diversity and host interactions through global metagenomics.</title>
        <authorList>
            <person name="Schulz F."/>
            <person name="Roux S."/>
            <person name="Paez-Espino D."/>
            <person name="Jungbluth S."/>
            <person name="Walsh D.A."/>
            <person name="Denef V.J."/>
            <person name="McMahon K.D."/>
            <person name="Konstantinidis K.T."/>
            <person name="Eloe-Fadrosh E.A."/>
            <person name="Kyrpides N.C."/>
            <person name="Woyke T."/>
        </authorList>
    </citation>
    <scope>NUCLEOTIDE SEQUENCE</scope>
    <source>
        <strain evidence="2">GVMAG-S-1017745-26</strain>
    </source>
</reference>
<organism evidence="2">
    <name type="scientific">viral metagenome</name>
    <dbReference type="NCBI Taxonomy" id="1070528"/>
    <lineage>
        <taxon>unclassified sequences</taxon>
        <taxon>metagenomes</taxon>
        <taxon>organismal metagenomes</taxon>
    </lineage>
</organism>
<proteinExistence type="predicted"/>
<keyword evidence="1" id="KW-1133">Transmembrane helix</keyword>
<name>A0A6C0LW41_9ZZZZ</name>
<sequence length="71" mass="8508">MIPNLILQERLMTGIESIKSYNSEFMVNTLSILVFIFAFFIITIKRFNKKTIQQKKTHIEDFYQKVINYTN</sequence>
<protein>
    <submittedName>
        <fullName evidence="2">Uncharacterized protein</fullName>
    </submittedName>
</protein>
<accession>A0A6C0LW41</accession>
<keyword evidence="1" id="KW-0472">Membrane</keyword>
<keyword evidence="1" id="KW-0812">Transmembrane</keyword>
<dbReference type="AlphaFoldDB" id="A0A6C0LW41"/>
<evidence type="ECO:0000313" key="2">
    <source>
        <dbReference type="EMBL" id="QHU35066.1"/>
    </source>
</evidence>
<feature type="transmembrane region" description="Helical" evidence="1">
    <location>
        <begin position="25"/>
        <end position="44"/>
    </location>
</feature>